<evidence type="ECO:0000256" key="14">
    <source>
        <dbReference type="PIRNR" id="PIRNR004491"/>
    </source>
</evidence>
<dbReference type="InterPro" id="IPR023465">
    <property type="entry name" value="Riboflavin_kinase_dom_sf"/>
</dbReference>
<evidence type="ECO:0000256" key="3">
    <source>
        <dbReference type="ARBA" id="ARBA00022630"/>
    </source>
</evidence>
<comment type="catalytic activity">
    <reaction evidence="12 14">
        <text>riboflavin + ATP = FMN + ADP + H(+)</text>
        <dbReference type="Rhea" id="RHEA:14357"/>
        <dbReference type="ChEBI" id="CHEBI:15378"/>
        <dbReference type="ChEBI" id="CHEBI:30616"/>
        <dbReference type="ChEBI" id="CHEBI:57986"/>
        <dbReference type="ChEBI" id="CHEBI:58210"/>
        <dbReference type="ChEBI" id="CHEBI:456216"/>
        <dbReference type="EC" id="2.7.1.26"/>
    </reaction>
</comment>
<dbReference type="PIRSF" id="PIRSF004491">
    <property type="entry name" value="FAD_Synth"/>
    <property type="match status" value="1"/>
</dbReference>
<evidence type="ECO:0000313" key="16">
    <source>
        <dbReference type="EMBL" id="MFD1202062.1"/>
    </source>
</evidence>
<keyword evidence="9 14" id="KW-0274">FAD</keyword>
<dbReference type="GO" id="GO:0008531">
    <property type="term" value="F:riboflavin kinase activity"/>
    <property type="evidence" value="ECO:0007669"/>
    <property type="project" value="UniProtKB-EC"/>
</dbReference>
<keyword evidence="10 14" id="KW-0067">ATP-binding</keyword>
<comment type="pathway">
    <text evidence="2 14">Cofactor biosynthesis; FMN biosynthesis; FMN from riboflavin (ATP route): step 1/1.</text>
</comment>
<dbReference type="Pfam" id="PF01687">
    <property type="entry name" value="Flavokinase"/>
    <property type="match status" value="1"/>
</dbReference>
<keyword evidence="3 14" id="KW-0285">Flavoprotein</keyword>
<keyword evidence="6 14" id="KW-0548">Nucleotidyltransferase</keyword>
<dbReference type="PANTHER" id="PTHR22749:SF6">
    <property type="entry name" value="RIBOFLAVIN KINASE"/>
    <property type="match status" value="1"/>
</dbReference>
<dbReference type="SUPFAM" id="SSF82114">
    <property type="entry name" value="Riboflavin kinase-like"/>
    <property type="match status" value="1"/>
</dbReference>
<evidence type="ECO:0000256" key="6">
    <source>
        <dbReference type="ARBA" id="ARBA00022695"/>
    </source>
</evidence>
<name>A0ABW3TRN2_9MICO</name>
<dbReference type="InterPro" id="IPR023468">
    <property type="entry name" value="Riboflavin_kinase"/>
</dbReference>
<gene>
    <name evidence="16" type="ORF">ACFQ3U_09170</name>
</gene>
<dbReference type="NCBIfam" id="NF004160">
    <property type="entry name" value="PRK05627.1-3"/>
    <property type="match status" value="1"/>
</dbReference>
<keyword evidence="4 14" id="KW-0288">FMN</keyword>
<dbReference type="NCBIfam" id="TIGR00083">
    <property type="entry name" value="ribF"/>
    <property type="match status" value="1"/>
</dbReference>
<dbReference type="Gene3D" id="3.40.50.620">
    <property type="entry name" value="HUPs"/>
    <property type="match status" value="1"/>
</dbReference>
<evidence type="ECO:0000256" key="11">
    <source>
        <dbReference type="ARBA" id="ARBA00023268"/>
    </source>
</evidence>
<dbReference type="PANTHER" id="PTHR22749">
    <property type="entry name" value="RIBOFLAVIN KINASE/FMN ADENYLYLTRANSFERASE"/>
    <property type="match status" value="1"/>
</dbReference>
<dbReference type="RefSeq" id="WP_343961718.1">
    <property type="nucleotide sequence ID" value="NZ_BAAAKZ010000013.1"/>
</dbReference>
<comment type="catalytic activity">
    <reaction evidence="13 14">
        <text>FMN + ATP + H(+) = FAD + diphosphate</text>
        <dbReference type="Rhea" id="RHEA:17237"/>
        <dbReference type="ChEBI" id="CHEBI:15378"/>
        <dbReference type="ChEBI" id="CHEBI:30616"/>
        <dbReference type="ChEBI" id="CHEBI:33019"/>
        <dbReference type="ChEBI" id="CHEBI:57692"/>
        <dbReference type="ChEBI" id="CHEBI:58210"/>
        <dbReference type="EC" id="2.7.7.2"/>
    </reaction>
</comment>
<keyword evidence="7 14" id="KW-0547">Nucleotide-binding</keyword>
<dbReference type="GO" id="GO:0003919">
    <property type="term" value="F:FMN adenylyltransferase activity"/>
    <property type="evidence" value="ECO:0007669"/>
    <property type="project" value="UniProtKB-EC"/>
</dbReference>
<evidence type="ECO:0000256" key="1">
    <source>
        <dbReference type="ARBA" id="ARBA00004726"/>
    </source>
</evidence>
<dbReference type="EMBL" id="JBHTLY010000003">
    <property type="protein sequence ID" value="MFD1202062.1"/>
    <property type="molecule type" value="Genomic_DNA"/>
</dbReference>
<evidence type="ECO:0000259" key="15">
    <source>
        <dbReference type="SMART" id="SM00904"/>
    </source>
</evidence>
<comment type="pathway">
    <text evidence="1 14">Cofactor biosynthesis; FAD biosynthesis; FAD from FMN: step 1/1.</text>
</comment>
<sequence length="321" mass="34057">MRLVTSIEGLEPADYSGGTVVAVGKFDGVHLGHRAIIASLLRNARAAGLQSVVFTFANNPLSLLRPEACPQPLASRAQRLELLETAGVDTCVMVEFDAAFAAIPAREFVERVLVGQLGVRHVLLGDDFRFGHRGAGDAALLRELGPQLGFTVEVVASVGDDESRAVSSTLIRNAVLSGELVAARGMLGRCHSVRGEVVHGDARGRELGFPTANLGGEIEGLVPAHGVYAGSVVFDGVERDAAISVGVNLTFEPEGAPRVEAFVLDFTGDLYGKQMEVRFAERIREMLPFSSVDGLVARMHEDVAETRTILAGLRAAAAPQH</sequence>
<dbReference type="InterPro" id="IPR014729">
    <property type="entry name" value="Rossmann-like_a/b/a_fold"/>
</dbReference>
<dbReference type="InterPro" id="IPR015864">
    <property type="entry name" value="FAD_synthase"/>
</dbReference>
<keyword evidence="17" id="KW-1185">Reference proteome</keyword>
<dbReference type="EC" id="2.7.1.26" evidence="14"/>
<evidence type="ECO:0000256" key="4">
    <source>
        <dbReference type="ARBA" id="ARBA00022643"/>
    </source>
</evidence>
<comment type="caution">
    <text evidence="16">The sequence shown here is derived from an EMBL/GenBank/DDBJ whole genome shotgun (WGS) entry which is preliminary data.</text>
</comment>
<evidence type="ECO:0000256" key="12">
    <source>
        <dbReference type="ARBA" id="ARBA00047880"/>
    </source>
</evidence>
<evidence type="ECO:0000256" key="2">
    <source>
        <dbReference type="ARBA" id="ARBA00005201"/>
    </source>
</evidence>
<evidence type="ECO:0000256" key="10">
    <source>
        <dbReference type="ARBA" id="ARBA00022840"/>
    </source>
</evidence>
<accession>A0ABW3TRN2</accession>
<dbReference type="SUPFAM" id="SSF52374">
    <property type="entry name" value="Nucleotidylyl transferase"/>
    <property type="match status" value="1"/>
</dbReference>
<evidence type="ECO:0000256" key="13">
    <source>
        <dbReference type="ARBA" id="ARBA00049494"/>
    </source>
</evidence>
<organism evidence="16 17">
    <name type="scientific">Leucobacter albus</name>
    <dbReference type="NCBI Taxonomy" id="272210"/>
    <lineage>
        <taxon>Bacteria</taxon>
        <taxon>Bacillati</taxon>
        <taxon>Actinomycetota</taxon>
        <taxon>Actinomycetes</taxon>
        <taxon>Micrococcales</taxon>
        <taxon>Microbacteriaceae</taxon>
        <taxon>Leucobacter</taxon>
    </lineage>
</organism>
<keyword evidence="11" id="KW-0511">Multifunctional enzyme</keyword>
<dbReference type="InterPro" id="IPR002606">
    <property type="entry name" value="Riboflavin_kinase_bac"/>
</dbReference>
<reference evidence="17" key="1">
    <citation type="journal article" date="2019" name="Int. J. Syst. Evol. Microbiol.">
        <title>The Global Catalogue of Microorganisms (GCM) 10K type strain sequencing project: providing services to taxonomists for standard genome sequencing and annotation.</title>
        <authorList>
            <consortium name="The Broad Institute Genomics Platform"/>
            <consortium name="The Broad Institute Genome Sequencing Center for Infectious Disease"/>
            <person name="Wu L."/>
            <person name="Ma J."/>
        </authorList>
    </citation>
    <scope>NUCLEOTIDE SEQUENCE [LARGE SCALE GENOMIC DNA]</scope>
    <source>
        <strain evidence="17">CCUG 50213</strain>
    </source>
</reference>
<evidence type="ECO:0000256" key="7">
    <source>
        <dbReference type="ARBA" id="ARBA00022741"/>
    </source>
</evidence>
<evidence type="ECO:0000313" key="17">
    <source>
        <dbReference type="Proteomes" id="UP001597181"/>
    </source>
</evidence>
<feature type="domain" description="Riboflavin kinase" evidence="15">
    <location>
        <begin position="186"/>
        <end position="311"/>
    </location>
</feature>
<protein>
    <recommendedName>
        <fullName evidence="14">Riboflavin biosynthesis protein</fullName>
    </recommendedName>
    <domain>
        <recommendedName>
            <fullName evidence="14">Riboflavin kinase</fullName>
            <ecNumber evidence="14">2.7.1.26</ecNumber>
        </recommendedName>
        <alternativeName>
            <fullName evidence="14">Flavokinase</fullName>
        </alternativeName>
    </domain>
    <domain>
        <recommendedName>
            <fullName evidence="14">FMN adenylyltransferase</fullName>
            <ecNumber evidence="14">2.7.7.2</ecNumber>
        </recommendedName>
        <alternativeName>
            <fullName evidence="14">FAD pyrophosphorylase</fullName>
        </alternativeName>
        <alternativeName>
            <fullName evidence="14">FAD synthase</fullName>
        </alternativeName>
    </domain>
</protein>
<evidence type="ECO:0000256" key="5">
    <source>
        <dbReference type="ARBA" id="ARBA00022679"/>
    </source>
</evidence>
<dbReference type="Gene3D" id="2.40.30.30">
    <property type="entry name" value="Riboflavin kinase-like"/>
    <property type="match status" value="1"/>
</dbReference>
<keyword evidence="5 14" id="KW-0808">Transferase</keyword>
<comment type="similarity">
    <text evidence="14">Belongs to the ribF family.</text>
</comment>
<dbReference type="InterPro" id="IPR015865">
    <property type="entry name" value="Riboflavin_kinase_bac/euk"/>
</dbReference>
<evidence type="ECO:0000256" key="9">
    <source>
        <dbReference type="ARBA" id="ARBA00022827"/>
    </source>
</evidence>
<dbReference type="EC" id="2.7.7.2" evidence="14"/>
<evidence type="ECO:0000256" key="8">
    <source>
        <dbReference type="ARBA" id="ARBA00022777"/>
    </source>
</evidence>
<dbReference type="CDD" id="cd02064">
    <property type="entry name" value="FAD_synthetase_N"/>
    <property type="match status" value="1"/>
</dbReference>
<dbReference type="SMART" id="SM00904">
    <property type="entry name" value="Flavokinase"/>
    <property type="match status" value="1"/>
</dbReference>
<dbReference type="Pfam" id="PF06574">
    <property type="entry name" value="FAD_syn"/>
    <property type="match status" value="1"/>
</dbReference>
<dbReference type="Proteomes" id="UP001597181">
    <property type="component" value="Unassembled WGS sequence"/>
</dbReference>
<proteinExistence type="inferred from homology"/>
<keyword evidence="8 14" id="KW-0418">Kinase</keyword>